<name>A0A841D6W0_PLAVE</name>
<dbReference type="Pfam" id="PF19300">
    <property type="entry name" value="BPD_transp_1_N"/>
    <property type="match status" value="1"/>
</dbReference>
<comment type="similarity">
    <text evidence="7">Belongs to the binding-protein-dependent transport system permease family.</text>
</comment>
<dbReference type="InterPro" id="IPR045621">
    <property type="entry name" value="BPD_transp_1_N"/>
</dbReference>
<keyword evidence="3" id="KW-1003">Cell membrane</keyword>
<feature type="transmembrane region" description="Helical" evidence="7">
    <location>
        <begin position="178"/>
        <end position="199"/>
    </location>
</feature>
<sequence>MAQPVVIALRLVRLLLVLLVVTFLSFLLLNLLPGDPTTQILGLSASEEAREQLRRELGLDDPLFTRYLAWLGELVTGDLGTSYTTSVPVTEALAERLPVTLELLVAAQLVALGLALPIGVAAARRAGRPLDQALTALSFGLLSTPVFVLGVLLILVFAVKWQVLPATGWTPISLDLGWNLTSVLLPAITLGCAQTAVYARLLRTDLIATLQEDYITLARARGLSPRRILWRHALRPSAISLVTAVGLNLGALIGGAVIIETLFGLPGVGRLIVDSIFARDYLTVQGGVVLISVGYVLVNFAVDLVYVAVDPRIRRA</sequence>
<dbReference type="CDD" id="cd06261">
    <property type="entry name" value="TM_PBP2"/>
    <property type="match status" value="1"/>
</dbReference>
<dbReference type="PANTHER" id="PTHR43163">
    <property type="entry name" value="DIPEPTIDE TRANSPORT SYSTEM PERMEASE PROTEIN DPPB-RELATED"/>
    <property type="match status" value="1"/>
</dbReference>
<evidence type="ECO:0000256" key="3">
    <source>
        <dbReference type="ARBA" id="ARBA00022475"/>
    </source>
</evidence>
<evidence type="ECO:0000259" key="8">
    <source>
        <dbReference type="PROSITE" id="PS50928"/>
    </source>
</evidence>
<dbReference type="PROSITE" id="PS50928">
    <property type="entry name" value="ABC_TM1"/>
    <property type="match status" value="1"/>
</dbReference>
<comment type="subcellular location">
    <subcellularLocation>
        <location evidence="1 7">Cell membrane</location>
        <topology evidence="1 7">Multi-pass membrane protein</topology>
    </subcellularLocation>
</comment>
<keyword evidence="5 7" id="KW-1133">Transmembrane helix</keyword>
<dbReference type="PANTHER" id="PTHR43163:SF6">
    <property type="entry name" value="DIPEPTIDE TRANSPORT SYSTEM PERMEASE PROTEIN DPPB-RELATED"/>
    <property type="match status" value="1"/>
</dbReference>
<dbReference type="SUPFAM" id="SSF161098">
    <property type="entry name" value="MetI-like"/>
    <property type="match status" value="1"/>
</dbReference>
<protein>
    <submittedName>
        <fullName evidence="9">Peptide/nickel transport system permease protein</fullName>
    </submittedName>
</protein>
<keyword evidence="10" id="KW-1185">Reference proteome</keyword>
<evidence type="ECO:0000313" key="10">
    <source>
        <dbReference type="Proteomes" id="UP000562352"/>
    </source>
</evidence>
<feature type="transmembrane region" description="Helical" evidence="7">
    <location>
        <begin position="134"/>
        <end position="158"/>
    </location>
</feature>
<evidence type="ECO:0000256" key="4">
    <source>
        <dbReference type="ARBA" id="ARBA00022692"/>
    </source>
</evidence>
<feature type="transmembrane region" description="Helical" evidence="7">
    <location>
        <begin position="12"/>
        <end position="32"/>
    </location>
</feature>
<evidence type="ECO:0000256" key="5">
    <source>
        <dbReference type="ARBA" id="ARBA00022989"/>
    </source>
</evidence>
<feature type="transmembrane region" description="Helical" evidence="7">
    <location>
        <begin position="238"/>
        <end position="263"/>
    </location>
</feature>
<dbReference type="EMBL" id="JACHJJ010000010">
    <property type="protein sequence ID" value="MBB5964088.1"/>
    <property type="molecule type" value="Genomic_DNA"/>
</dbReference>
<feature type="domain" description="ABC transmembrane type-1" evidence="8">
    <location>
        <begin position="97"/>
        <end position="306"/>
    </location>
</feature>
<dbReference type="RefSeq" id="WP_184942659.1">
    <property type="nucleotide sequence ID" value="NZ_BAAAWZ010000001.1"/>
</dbReference>
<gene>
    <name evidence="9" type="ORF">FHS22_003371</name>
</gene>
<dbReference type="InterPro" id="IPR035906">
    <property type="entry name" value="MetI-like_sf"/>
</dbReference>
<reference evidence="9 10" key="1">
    <citation type="submission" date="2020-08" db="EMBL/GenBank/DDBJ databases">
        <title>Genomic Encyclopedia of Type Strains, Phase III (KMG-III): the genomes of soil and plant-associated and newly described type strains.</title>
        <authorList>
            <person name="Whitman W."/>
        </authorList>
    </citation>
    <scope>NUCLEOTIDE SEQUENCE [LARGE SCALE GENOMIC DNA]</scope>
    <source>
        <strain evidence="9 10">CECT 3303</strain>
    </source>
</reference>
<keyword evidence="2 7" id="KW-0813">Transport</keyword>
<keyword evidence="4 7" id="KW-0812">Transmembrane</keyword>
<dbReference type="Proteomes" id="UP000562352">
    <property type="component" value="Unassembled WGS sequence"/>
</dbReference>
<proteinExistence type="inferred from homology"/>
<keyword evidence="6 7" id="KW-0472">Membrane</keyword>
<dbReference type="AlphaFoldDB" id="A0A841D6W0"/>
<dbReference type="Pfam" id="PF00528">
    <property type="entry name" value="BPD_transp_1"/>
    <property type="match status" value="1"/>
</dbReference>
<organism evidence="9 10">
    <name type="scientific">Planomonospora venezuelensis</name>
    <dbReference type="NCBI Taxonomy" id="1999"/>
    <lineage>
        <taxon>Bacteria</taxon>
        <taxon>Bacillati</taxon>
        <taxon>Actinomycetota</taxon>
        <taxon>Actinomycetes</taxon>
        <taxon>Streptosporangiales</taxon>
        <taxon>Streptosporangiaceae</taxon>
        <taxon>Planomonospora</taxon>
    </lineage>
</organism>
<evidence type="ECO:0000256" key="7">
    <source>
        <dbReference type="RuleBase" id="RU363032"/>
    </source>
</evidence>
<evidence type="ECO:0000256" key="2">
    <source>
        <dbReference type="ARBA" id="ARBA00022448"/>
    </source>
</evidence>
<accession>A0A841D6W0</accession>
<feature type="transmembrane region" description="Helical" evidence="7">
    <location>
        <begin position="103"/>
        <end position="122"/>
    </location>
</feature>
<dbReference type="GO" id="GO:0005886">
    <property type="term" value="C:plasma membrane"/>
    <property type="evidence" value="ECO:0007669"/>
    <property type="project" value="UniProtKB-SubCell"/>
</dbReference>
<feature type="transmembrane region" description="Helical" evidence="7">
    <location>
        <begin position="283"/>
        <end position="309"/>
    </location>
</feature>
<comment type="caution">
    <text evidence="9">The sequence shown here is derived from an EMBL/GenBank/DDBJ whole genome shotgun (WGS) entry which is preliminary data.</text>
</comment>
<evidence type="ECO:0000256" key="6">
    <source>
        <dbReference type="ARBA" id="ARBA00023136"/>
    </source>
</evidence>
<dbReference type="GO" id="GO:0055085">
    <property type="term" value="P:transmembrane transport"/>
    <property type="evidence" value="ECO:0007669"/>
    <property type="project" value="InterPro"/>
</dbReference>
<evidence type="ECO:0000256" key="1">
    <source>
        <dbReference type="ARBA" id="ARBA00004651"/>
    </source>
</evidence>
<dbReference type="InterPro" id="IPR000515">
    <property type="entry name" value="MetI-like"/>
</dbReference>
<dbReference type="Gene3D" id="1.10.3720.10">
    <property type="entry name" value="MetI-like"/>
    <property type="match status" value="1"/>
</dbReference>
<evidence type="ECO:0000313" key="9">
    <source>
        <dbReference type="EMBL" id="MBB5964088.1"/>
    </source>
</evidence>